<organism evidence="3 4">
    <name type="scientific">Rhodonellum ikkaensis</name>
    <dbReference type="NCBI Taxonomy" id="336829"/>
    <lineage>
        <taxon>Bacteria</taxon>
        <taxon>Pseudomonadati</taxon>
        <taxon>Bacteroidota</taxon>
        <taxon>Cytophagia</taxon>
        <taxon>Cytophagales</taxon>
        <taxon>Cytophagaceae</taxon>
        <taxon>Rhodonellum</taxon>
    </lineage>
</organism>
<gene>
    <name evidence="3" type="ORF">SAMN05444412_1203</name>
</gene>
<keyword evidence="1" id="KW-0812">Transmembrane</keyword>
<feature type="domain" description="Phospholipid/glycerol acyltransferase" evidence="2">
    <location>
        <begin position="30"/>
        <end position="157"/>
    </location>
</feature>
<dbReference type="Pfam" id="PF01553">
    <property type="entry name" value="Acyltransferase"/>
    <property type="match status" value="1"/>
</dbReference>
<feature type="transmembrane region" description="Helical" evidence="1">
    <location>
        <begin position="304"/>
        <end position="323"/>
    </location>
</feature>
<accession>A0A1H3TQV3</accession>
<keyword evidence="1" id="KW-0472">Membrane</keyword>
<evidence type="ECO:0000313" key="3">
    <source>
        <dbReference type="EMBL" id="SDZ52191.1"/>
    </source>
</evidence>
<keyword evidence="3" id="KW-0012">Acyltransferase</keyword>
<dbReference type="InterPro" id="IPR052744">
    <property type="entry name" value="GPAT/DAPAT"/>
</dbReference>
<comment type="caution">
    <text evidence="3">The sequence shown here is derived from an EMBL/GenBank/DDBJ whole genome shotgun (WGS) entry which is preliminary data.</text>
</comment>
<keyword evidence="4" id="KW-1185">Reference proteome</keyword>
<dbReference type="SUPFAM" id="SSF69593">
    <property type="entry name" value="Glycerol-3-phosphate (1)-acyltransferase"/>
    <property type="match status" value="1"/>
</dbReference>
<protein>
    <submittedName>
        <fullName evidence="3">1-acyl-sn-glycerol-3-phosphate acyltransferases</fullName>
    </submittedName>
</protein>
<dbReference type="EMBL" id="FNQC01000020">
    <property type="protein sequence ID" value="SDZ52191.1"/>
    <property type="molecule type" value="Genomic_DNA"/>
</dbReference>
<dbReference type="CDD" id="cd07992">
    <property type="entry name" value="LPLAT_AAK14816-like"/>
    <property type="match status" value="1"/>
</dbReference>
<name>A0A1H3TQV3_9BACT</name>
<reference evidence="3 4" key="1">
    <citation type="submission" date="2016-10" db="EMBL/GenBank/DDBJ databases">
        <authorList>
            <person name="Varghese N."/>
            <person name="Submissions S."/>
        </authorList>
    </citation>
    <scope>NUCLEOTIDE SEQUENCE [LARGE SCALE GENOMIC DNA]</scope>
    <source>
        <strain evidence="3 4">DSM 17997</strain>
    </source>
</reference>
<dbReference type="PANTHER" id="PTHR31605:SF0">
    <property type="entry name" value="GLYCEROL-3-PHOSPHATE O-ACYLTRANSFERASE 1"/>
    <property type="match status" value="1"/>
</dbReference>
<dbReference type="InterPro" id="IPR002123">
    <property type="entry name" value="Plipid/glycerol_acylTrfase"/>
</dbReference>
<keyword evidence="1" id="KW-1133">Transmembrane helix</keyword>
<dbReference type="Proteomes" id="UP000199663">
    <property type="component" value="Unassembled WGS sequence"/>
</dbReference>
<dbReference type="GO" id="GO:0016746">
    <property type="term" value="F:acyltransferase activity"/>
    <property type="evidence" value="ECO:0007669"/>
    <property type="project" value="UniProtKB-KW"/>
</dbReference>
<evidence type="ECO:0000259" key="2">
    <source>
        <dbReference type="SMART" id="SM00563"/>
    </source>
</evidence>
<proteinExistence type="predicted"/>
<evidence type="ECO:0000313" key="4">
    <source>
        <dbReference type="Proteomes" id="UP000199663"/>
    </source>
</evidence>
<dbReference type="PANTHER" id="PTHR31605">
    <property type="entry name" value="GLYCEROL-3-PHOSPHATE O-ACYLTRANSFERASE 1"/>
    <property type="match status" value="1"/>
</dbReference>
<feature type="transmembrane region" description="Helical" evidence="1">
    <location>
        <begin position="280"/>
        <end position="298"/>
    </location>
</feature>
<sequence length="329" mass="37596">MTFLVKVALHLYYSKIHVVGRENIPKNKAVLIIANHQNALIDPILIATHLNLKPYFLTRASIFKNPIVAKLLDFIRMIPIFRVRDGIENMEKNQETFDLSTKILSSKKSILIFGEGNHSLKRNLRPLKKGFARIVVKTLEKDPDLDLVILPVGINYSNHKNSGSKVRLIIGKPFSPKDYCPDHGQLVQATHAALKPLVSHIPEANYQKDLERLIENGVDLTDPTSVEYFLSQEDLKHQIPEKVITKPYLANKVMKIFHFPIYWIWLAIARKVKDPAFTATFKFVIGLVAIPIWYFLLWTIFPEMWGTASAMTWGILGFVYLLANKTGQE</sequence>
<dbReference type="SMART" id="SM00563">
    <property type="entry name" value="PlsC"/>
    <property type="match status" value="1"/>
</dbReference>
<evidence type="ECO:0000256" key="1">
    <source>
        <dbReference type="SAM" id="Phobius"/>
    </source>
</evidence>
<keyword evidence="3" id="KW-0808">Transferase</keyword>